<evidence type="ECO:0000313" key="2">
    <source>
        <dbReference type="EMBL" id="RZU38454.1"/>
    </source>
</evidence>
<keyword evidence="3" id="KW-1185">Reference proteome</keyword>
<evidence type="ECO:0000313" key="3">
    <source>
        <dbReference type="Proteomes" id="UP000292423"/>
    </source>
</evidence>
<name>A0A4Q7YN91_9GAMM</name>
<feature type="domain" description="Linalool dehydratase/isomerase" evidence="1">
    <location>
        <begin position="49"/>
        <end position="349"/>
    </location>
</feature>
<comment type="caution">
    <text evidence="2">The sequence shown here is derived from an EMBL/GenBank/DDBJ whole genome shotgun (WGS) entry which is preliminary data.</text>
</comment>
<reference evidence="2 3" key="1">
    <citation type="submission" date="2019-02" db="EMBL/GenBank/DDBJ databases">
        <title>Genomic Encyclopedia of Type Strains, Phase IV (KMG-IV): sequencing the most valuable type-strain genomes for metagenomic binning, comparative biology and taxonomic classification.</title>
        <authorList>
            <person name="Goeker M."/>
        </authorList>
    </citation>
    <scope>NUCLEOTIDE SEQUENCE [LARGE SCALE GENOMIC DNA]</scope>
    <source>
        <strain evidence="2 3">DSM 105135</strain>
    </source>
</reference>
<accession>A0A4Q7YN91</accession>
<dbReference type="OrthoDB" id="3561361at2"/>
<dbReference type="Pfam" id="PF18566">
    <property type="entry name" value="Ldi"/>
    <property type="match status" value="1"/>
</dbReference>
<gene>
    <name evidence="2" type="ORF">EV700_2386</name>
</gene>
<evidence type="ECO:0000259" key="1">
    <source>
        <dbReference type="Pfam" id="PF18566"/>
    </source>
</evidence>
<protein>
    <recommendedName>
        <fullName evidence="1">Linalool dehydratase/isomerase domain-containing protein</fullName>
    </recommendedName>
</protein>
<organism evidence="2 3">
    <name type="scientific">Fluviicoccus keumensis</name>
    <dbReference type="NCBI Taxonomy" id="1435465"/>
    <lineage>
        <taxon>Bacteria</taxon>
        <taxon>Pseudomonadati</taxon>
        <taxon>Pseudomonadota</taxon>
        <taxon>Gammaproteobacteria</taxon>
        <taxon>Moraxellales</taxon>
        <taxon>Moraxellaceae</taxon>
        <taxon>Fluviicoccus</taxon>
    </lineage>
</organism>
<dbReference type="RefSeq" id="WP_130414046.1">
    <property type="nucleotide sequence ID" value="NZ_SHKX01000013.1"/>
</dbReference>
<dbReference type="Proteomes" id="UP000292423">
    <property type="component" value="Unassembled WGS sequence"/>
</dbReference>
<dbReference type="AlphaFoldDB" id="A0A4Q7YN91"/>
<dbReference type="EMBL" id="SHKX01000013">
    <property type="protein sequence ID" value="RZU38454.1"/>
    <property type="molecule type" value="Genomic_DNA"/>
</dbReference>
<dbReference type="InterPro" id="IPR041411">
    <property type="entry name" value="Ldi"/>
</dbReference>
<sequence length="469" mass="52975">MTNASLPPVVEASDDDLGIMRYLLDLSLQPLDQWEGYDHIEQLGGSALRYQLNSLSYALALSQLTRTPAFTGYLAEAQRNVILKMCDRKVWRYWAYENLVGYGRWNPDPIALNNVMYSAYFGVMVGLYETLNDDRRFSEPGALTLCWNDRQRYEYDFGRLAGAIEFNMRVRPDSPQYPCEPHLIYPMCNTFAFNSLIMHDRLHGTAMTGDLVQRVREVYDRDGWLRTDGRFVAGRVENTKIPILPTSIAYDAVMAFWLSPAMPELARDTWHVVRDCHIHFDHKHPQLKGQLWDRIDFGNYNLARGDTFTRAMLTHTAREMGDEDVALAFQRSLEELKEVTWKGGARRFHGISVMGNGIYAMARFGRAQGMSDLVNGNIPEAWRQGPLLTEAAYPAVLVARAVSDGSGLELVLRAGEGPQRTTLALGRLQPGRTYRVEGACVERLVAGPDGKALLAVDLQDRSVVRVTAE</sequence>
<proteinExistence type="predicted"/>